<dbReference type="GeneID" id="81395724"/>
<proteinExistence type="predicted"/>
<dbReference type="RefSeq" id="XP_056509355.1">
    <property type="nucleotide sequence ID" value="XM_056656555.1"/>
</dbReference>
<dbReference type="Proteomes" id="UP001141434">
    <property type="component" value="Unassembled WGS sequence"/>
</dbReference>
<name>A0A9W9K3V4_9EURO</name>
<organism evidence="1 2">
    <name type="scientific">Penicillium alfredii</name>
    <dbReference type="NCBI Taxonomy" id="1506179"/>
    <lineage>
        <taxon>Eukaryota</taxon>
        <taxon>Fungi</taxon>
        <taxon>Dikarya</taxon>
        <taxon>Ascomycota</taxon>
        <taxon>Pezizomycotina</taxon>
        <taxon>Eurotiomycetes</taxon>
        <taxon>Eurotiomycetidae</taxon>
        <taxon>Eurotiales</taxon>
        <taxon>Aspergillaceae</taxon>
        <taxon>Penicillium</taxon>
    </lineage>
</organism>
<gene>
    <name evidence="1" type="ORF">NUU61_006027</name>
</gene>
<comment type="caution">
    <text evidence="1">The sequence shown here is derived from an EMBL/GenBank/DDBJ whole genome shotgun (WGS) entry which is preliminary data.</text>
</comment>
<dbReference type="OrthoDB" id="4924482at2759"/>
<dbReference type="EMBL" id="JAPMSZ010000009">
    <property type="protein sequence ID" value="KAJ5091157.1"/>
    <property type="molecule type" value="Genomic_DNA"/>
</dbReference>
<evidence type="ECO:0000313" key="1">
    <source>
        <dbReference type="EMBL" id="KAJ5091157.1"/>
    </source>
</evidence>
<evidence type="ECO:0000313" key="2">
    <source>
        <dbReference type="Proteomes" id="UP001141434"/>
    </source>
</evidence>
<reference evidence="1" key="2">
    <citation type="journal article" date="2023" name="IMA Fungus">
        <title>Comparative genomic study of the Penicillium genus elucidates a diverse pangenome and 15 lateral gene transfer events.</title>
        <authorList>
            <person name="Petersen C."/>
            <person name="Sorensen T."/>
            <person name="Nielsen M.R."/>
            <person name="Sondergaard T.E."/>
            <person name="Sorensen J.L."/>
            <person name="Fitzpatrick D.A."/>
            <person name="Frisvad J.C."/>
            <person name="Nielsen K.L."/>
        </authorList>
    </citation>
    <scope>NUCLEOTIDE SEQUENCE</scope>
    <source>
        <strain evidence="1">IBT 34128</strain>
    </source>
</reference>
<keyword evidence="2" id="KW-1185">Reference proteome</keyword>
<sequence>MPQCQTLSSSSTAIPTVTGTFADKKKITLDFSTSLLARAMIGKIPNRVSIKEICTLLESLPLPDKGAPNQNCNGLAESFDLDPFMDDSLAFADRRLRDLESTLDTINYRLR</sequence>
<protein>
    <submittedName>
        <fullName evidence="1">Uncharacterized protein</fullName>
    </submittedName>
</protein>
<dbReference type="AlphaFoldDB" id="A0A9W9K3V4"/>
<reference evidence="1" key="1">
    <citation type="submission" date="2022-11" db="EMBL/GenBank/DDBJ databases">
        <authorList>
            <person name="Petersen C."/>
        </authorList>
    </citation>
    <scope>NUCLEOTIDE SEQUENCE</scope>
    <source>
        <strain evidence="1">IBT 34128</strain>
    </source>
</reference>
<accession>A0A9W9K3V4</accession>